<sequence length="408" mass="47170">MKVLFVSMVAFENNTSATIQNKGIVKGLFALGHDVDIMTLTPNQSTISYDNTMNDINFLIKNRYYIDMDSKYEMLMAKKNKSSGTSPKLNENKNPLIYILKKGRSIIKAVYDNTFIFDAQKVNVKQVSKVNIDYNEYDIIISASDPKSSHLLVERIFTENKGCKAKWIQYWGDPFLNDITRKSDWRNSLVKYYENRLIVKANKVVYASPITLNTQKETFPKQAYKMTYASQAYANEQQLLNKNKVIKKDQHITMGYFGAFHSRIRNIIPLYNTVRECNDIKLNICGSSDLTLSNTKNISVDGMVSYKEVVEMEENSDILVCICNRNGTQIPGKIYYCTSYQKPIIVILDSEFKDELREYFKKFNRFILCENEEKSIKDAIVKARNQLKTVDYGISELLTPEYMVKKIL</sequence>
<dbReference type="SUPFAM" id="SSF53756">
    <property type="entry name" value="UDP-Glycosyltransferase/glycogen phosphorylase"/>
    <property type="match status" value="1"/>
</dbReference>
<accession>A0ABS9H1L3</accession>
<comment type="caution">
    <text evidence="1">The sequence shown here is derived from an EMBL/GenBank/DDBJ whole genome shotgun (WGS) entry which is preliminary data.</text>
</comment>
<protein>
    <submittedName>
        <fullName evidence="1">Uncharacterized protein</fullName>
    </submittedName>
</protein>
<dbReference type="EMBL" id="JAKIJS010000001">
    <property type="protein sequence ID" value="MCF6138819.1"/>
    <property type="molecule type" value="Genomic_DNA"/>
</dbReference>
<dbReference type="Proteomes" id="UP001649381">
    <property type="component" value="Unassembled WGS sequence"/>
</dbReference>
<gene>
    <name evidence="1" type="ORF">L2716_13865</name>
</gene>
<evidence type="ECO:0000313" key="2">
    <source>
        <dbReference type="Proteomes" id="UP001649381"/>
    </source>
</evidence>
<reference evidence="1 2" key="1">
    <citation type="submission" date="2022-01" db="EMBL/GenBank/DDBJ databases">
        <title>Alkalihalobacillus sp. EGI L200015, a novel bacterium isolated from a salt lake sediment.</title>
        <authorList>
            <person name="Gao L."/>
            <person name="Fang B.-Z."/>
            <person name="Li W.-J."/>
        </authorList>
    </citation>
    <scope>NUCLEOTIDE SEQUENCE [LARGE SCALE GENOMIC DNA]</scope>
    <source>
        <strain evidence="1 2">KCTC 12718</strain>
    </source>
</reference>
<keyword evidence="2" id="KW-1185">Reference proteome</keyword>
<proteinExistence type="predicted"/>
<organism evidence="1 2">
    <name type="scientific">Pseudalkalibacillus berkeleyi</name>
    <dbReference type="NCBI Taxonomy" id="1069813"/>
    <lineage>
        <taxon>Bacteria</taxon>
        <taxon>Bacillati</taxon>
        <taxon>Bacillota</taxon>
        <taxon>Bacilli</taxon>
        <taxon>Bacillales</taxon>
        <taxon>Fictibacillaceae</taxon>
        <taxon>Pseudalkalibacillus</taxon>
    </lineage>
</organism>
<name>A0ABS9H1L3_9BACL</name>
<dbReference type="RefSeq" id="WP_236336961.1">
    <property type="nucleotide sequence ID" value="NZ_JAKIJS010000001.1"/>
</dbReference>
<dbReference type="Gene3D" id="3.40.50.2000">
    <property type="entry name" value="Glycogen Phosphorylase B"/>
    <property type="match status" value="1"/>
</dbReference>
<evidence type="ECO:0000313" key="1">
    <source>
        <dbReference type="EMBL" id="MCF6138819.1"/>
    </source>
</evidence>